<protein>
    <submittedName>
        <fullName evidence="1">DUF1045 domain-containing protein</fullName>
    </submittedName>
</protein>
<reference evidence="1 2" key="1">
    <citation type="submission" date="2023-01" db="EMBL/GenBank/DDBJ databases">
        <authorList>
            <person name="Yoon J.-W."/>
        </authorList>
    </citation>
    <scope>NUCLEOTIDE SEQUENCE [LARGE SCALE GENOMIC DNA]</scope>
    <source>
        <strain evidence="1 2">KMU-50</strain>
    </source>
</reference>
<keyword evidence="2" id="KW-1185">Reference proteome</keyword>
<name>A0ABT4VZT7_9RHOB</name>
<evidence type="ECO:0000313" key="1">
    <source>
        <dbReference type="EMBL" id="MDA5093779.1"/>
    </source>
</evidence>
<dbReference type="PIRSF" id="PIRSF033328">
    <property type="entry name" value="Phest_Mll4975"/>
    <property type="match status" value="1"/>
</dbReference>
<dbReference type="Gene3D" id="3.90.1140.10">
    <property type="entry name" value="Cyclic phosphodiesterase"/>
    <property type="match status" value="1"/>
</dbReference>
<dbReference type="InterPro" id="IPR009389">
    <property type="entry name" value="DUF1045"/>
</dbReference>
<accession>A0ABT4VZT7</accession>
<dbReference type="NCBIfam" id="TIGR03223">
    <property type="entry name" value="Phn_opern_protn"/>
    <property type="match status" value="1"/>
</dbReference>
<dbReference type="Pfam" id="PF06299">
    <property type="entry name" value="DUF1045"/>
    <property type="match status" value="1"/>
</dbReference>
<organism evidence="1 2">
    <name type="scientific">Aliiroseovarius salicola</name>
    <dbReference type="NCBI Taxonomy" id="3009082"/>
    <lineage>
        <taxon>Bacteria</taxon>
        <taxon>Pseudomonadati</taxon>
        <taxon>Pseudomonadota</taxon>
        <taxon>Alphaproteobacteria</taxon>
        <taxon>Rhodobacterales</taxon>
        <taxon>Paracoccaceae</taxon>
        <taxon>Aliiroseovarius</taxon>
    </lineage>
</organism>
<sequence>MKFSRFAIYYTPTPGPLADFGARWLGWDMSRGQETPHPDLPGLPAKEISEVTQNPRRYGFHATIKPPFHLAQGADAASLTHAFQRAAQERPPVTLPGLKLSRIGGFLALVVDGDQTPVAQLAGHMVATLDHFRAPATDQELARRRRAGLTPRQEEMLLTWGYPYLFDEFRFHLTLTGKLDVDHAGRISSTLEPILTPLLPCPFTIGDLTLVGEDAAGNFHEISRIALGASGAV</sequence>
<dbReference type="EMBL" id="JAQIIO010000003">
    <property type="protein sequence ID" value="MDA5093779.1"/>
    <property type="molecule type" value="Genomic_DNA"/>
</dbReference>
<evidence type="ECO:0000313" key="2">
    <source>
        <dbReference type="Proteomes" id="UP001528040"/>
    </source>
</evidence>
<proteinExistence type="predicted"/>
<comment type="caution">
    <text evidence="1">The sequence shown here is derived from an EMBL/GenBank/DDBJ whole genome shotgun (WGS) entry which is preliminary data.</text>
</comment>
<gene>
    <name evidence="1" type="ORF">O2N63_06720</name>
</gene>
<dbReference type="Proteomes" id="UP001528040">
    <property type="component" value="Unassembled WGS sequence"/>
</dbReference>